<keyword evidence="2" id="KW-0677">Repeat</keyword>
<feature type="transmembrane region" description="Helical" evidence="4">
    <location>
        <begin position="439"/>
        <end position="461"/>
    </location>
</feature>
<feature type="transmembrane region" description="Helical" evidence="4">
    <location>
        <begin position="386"/>
        <end position="409"/>
    </location>
</feature>
<reference evidence="7" key="1">
    <citation type="submission" date="2020-01" db="EMBL/GenBank/DDBJ databases">
        <title>Genome Sequencing of Three Apophysomyces-Like Fungal Strains Confirms a Novel Fungal Genus in the Mucoromycota with divergent Burkholderia-like Endosymbiotic Bacteria.</title>
        <authorList>
            <person name="Stajich J.E."/>
            <person name="Macias A.M."/>
            <person name="Carter-House D."/>
            <person name="Lovett B."/>
            <person name="Kasson L.R."/>
            <person name="Berry K."/>
            <person name="Grigoriev I."/>
            <person name="Chang Y."/>
            <person name="Spatafora J."/>
            <person name="Kasson M.T."/>
        </authorList>
    </citation>
    <scope>NUCLEOTIDE SEQUENCE</scope>
    <source>
        <strain evidence="7">NRRL A-21654</strain>
    </source>
</reference>
<evidence type="ECO:0000313" key="7">
    <source>
        <dbReference type="EMBL" id="KAF7725488.1"/>
    </source>
</evidence>
<dbReference type="InterPro" id="IPR037293">
    <property type="entry name" value="Gal_Oxidase_central_sf"/>
</dbReference>
<evidence type="ECO:0000259" key="6">
    <source>
        <dbReference type="Pfam" id="PF24981"/>
    </source>
</evidence>
<evidence type="ECO:0000256" key="1">
    <source>
        <dbReference type="ARBA" id="ARBA00022441"/>
    </source>
</evidence>
<evidence type="ECO:0000256" key="5">
    <source>
        <dbReference type="SAM" id="SignalP"/>
    </source>
</evidence>
<protein>
    <recommendedName>
        <fullName evidence="6">Attractin/MKLN-like beta-propeller domain-containing protein</fullName>
    </recommendedName>
</protein>
<feature type="region of interest" description="Disordered" evidence="3">
    <location>
        <begin position="846"/>
        <end position="920"/>
    </location>
</feature>
<dbReference type="Gene3D" id="2.130.10.80">
    <property type="entry name" value="Galactose oxidase/kelch, beta-propeller"/>
    <property type="match status" value="1"/>
</dbReference>
<dbReference type="SUPFAM" id="SSF117281">
    <property type="entry name" value="Kelch motif"/>
    <property type="match status" value="1"/>
</dbReference>
<dbReference type="OrthoDB" id="432528at2759"/>
<sequence>MLTTYWKGWLAMLLIMLVARIASGEYALMDNTMVETIPFIAGAASVVRGNVVYRYGGVNREQAPYTNTFTQTSLLGNGALSFQFVKQNNSGPLCSFSQAVLLPDNQTMLLLGGDNPVTANASLMAYRYRFDTASWSPAPILADNGTLPVNRKRFTATLAPNGKVYIYGGVQTLSDAAAANIKVLNDFWSYDPVSGQFRSLTQQGQPAMYSHVGIAFQSGIIAYITGAVQYPNGVRRLLFMNQTLMYDSNKNMWGTKILGGQLPSTRANANAVLAPDGASIIVFGGDNGAIAWETAFSNQLAVLDSNTSNWTIIDPQGIPPRRRSFATAGLVNDKYLMVIGGNAGPLYMNDVNVLELPEARNGQWAWVTNIYQQQSASFISGLSGGAIAGIVIGSIVLASIILLCLWRFWTYIRWLIVRIHRDIWQPRTGEPIWAETTRLVCQFILFFLFVAFFAFVIYQVIHSPNSTITISEPSSTVRTPDVRFCFDGWNNSAAVQATAAFPRVSCMTDGGYSCTRFIRQLDMSYHQPWYADQLGPVTCYLYAPPSSFLLGNTVDLSTNNGSQLIFYLWGNATVYGRVHTSVYPPRMDPNMAYYFNDTSQLISPQQGAAWLNNDRNDISATNIFDIEPGTYSTINYQIQNHRYLEPTGWNYVGFLPQLNSTPEIVSEFRQEAPNPGMLQPGGSIVGSVYVTPSAYVDVTLRETKIYSLVNAIGFIGGVFGIFVAFQAWMFGYRPRSPWGIVHRWSVGDMRRSISRGLINRFDLLRTPVPLVNPVHRRFSMFNIKSYGHGNDPDEEDALMSPMSPNENDDHHRLDRMEERLQLMELLFKSYYIDDEVFRTLDRALKEPEKEVRKRNSSSEKPRKRWSKQPFIKGTELNDLGEQNNNTSSSRSASKTPPPLPDHASSNEHEGPGSQQRLLDD</sequence>
<gene>
    <name evidence="7" type="ORF">EC973_009588</name>
</gene>
<feature type="chain" id="PRO_5034761162" description="Attractin/MKLN-like beta-propeller domain-containing protein" evidence="5">
    <location>
        <begin position="25"/>
        <end position="920"/>
    </location>
</feature>
<feature type="signal peptide" evidence="5">
    <location>
        <begin position="1"/>
        <end position="24"/>
    </location>
</feature>
<feature type="domain" description="Attractin/MKLN-like beta-propeller" evidence="6">
    <location>
        <begin position="125"/>
        <end position="343"/>
    </location>
</feature>
<keyword evidence="4" id="KW-0812">Transmembrane</keyword>
<dbReference type="InterPro" id="IPR015915">
    <property type="entry name" value="Kelch-typ_b-propeller"/>
</dbReference>
<dbReference type="AlphaFoldDB" id="A0A8H7BVG6"/>
<organism evidence="7 8">
    <name type="scientific">Apophysomyces ossiformis</name>
    <dbReference type="NCBI Taxonomy" id="679940"/>
    <lineage>
        <taxon>Eukaryota</taxon>
        <taxon>Fungi</taxon>
        <taxon>Fungi incertae sedis</taxon>
        <taxon>Mucoromycota</taxon>
        <taxon>Mucoromycotina</taxon>
        <taxon>Mucoromycetes</taxon>
        <taxon>Mucorales</taxon>
        <taxon>Mucorineae</taxon>
        <taxon>Mucoraceae</taxon>
        <taxon>Apophysomyces</taxon>
    </lineage>
</organism>
<keyword evidence="1" id="KW-0880">Kelch repeat</keyword>
<keyword evidence="8" id="KW-1185">Reference proteome</keyword>
<name>A0A8H7BVG6_9FUNG</name>
<accession>A0A8H7BVG6</accession>
<dbReference type="InterPro" id="IPR056737">
    <property type="entry name" value="Beta-prop_ATRN-MKLN-like"/>
</dbReference>
<dbReference type="Proteomes" id="UP000605846">
    <property type="component" value="Unassembled WGS sequence"/>
</dbReference>
<proteinExistence type="predicted"/>
<feature type="compositionally biased region" description="Basic and acidic residues" evidence="3">
    <location>
        <begin position="846"/>
        <end position="860"/>
    </location>
</feature>
<feature type="compositionally biased region" description="Polar residues" evidence="3">
    <location>
        <begin position="880"/>
        <end position="894"/>
    </location>
</feature>
<evidence type="ECO:0000256" key="3">
    <source>
        <dbReference type="SAM" id="MobiDB-lite"/>
    </source>
</evidence>
<dbReference type="EMBL" id="JABAYA010000096">
    <property type="protein sequence ID" value="KAF7725488.1"/>
    <property type="molecule type" value="Genomic_DNA"/>
</dbReference>
<dbReference type="PANTHER" id="PTHR46093">
    <property type="entry name" value="ACYL-COA-BINDING DOMAIN-CONTAINING PROTEIN 5"/>
    <property type="match status" value="1"/>
</dbReference>
<keyword evidence="4" id="KW-0472">Membrane</keyword>
<evidence type="ECO:0000256" key="4">
    <source>
        <dbReference type="SAM" id="Phobius"/>
    </source>
</evidence>
<feature type="transmembrane region" description="Helical" evidence="4">
    <location>
        <begin position="705"/>
        <end position="725"/>
    </location>
</feature>
<dbReference type="Gene3D" id="2.120.10.80">
    <property type="entry name" value="Kelch-type beta propeller"/>
    <property type="match status" value="1"/>
</dbReference>
<evidence type="ECO:0000256" key="2">
    <source>
        <dbReference type="ARBA" id="ARBA00022737"/>
    </source>
</evidence>
<dbReference type="Pfam" id="PF24981">
    <property type="entry name" value="Beta-prop_ATRN-LZTR1"/>
    <property type="match status" value="1"/>
</dbReference>
<keyword evidence="5" id="KW-0732">Signal</keyword>
<comment type="caution">
    <text evidence="7">The sequence shown here is derived from an EMBL/GenBank/DDBJ whole genome shotgun (WGS) entry which is preliminary data.</text>
</comment>
<keyword evidence="4" id="KW-1133">Transmembrane helix</keyword>
<evidence type="ECO:0000313" key="8">
    <source>
        <dbReference type="Proteomes" id="UP000605846"/>
    </source>
</evidence>
<dbReference type="PANTHER" id="PTHR46093:SF18">
    <property type="entry name" value="FIBRONECTIN TYPE-III DOMAIN-CONTAINING PROTEIN"/>
    <property type="match status" value="1"/>
</dbReference>